<dbReference type="Pfam" id="PF03527">
    <property type="entry name" value="RHS"/>
    <property type="match status" value="1"/>
</dbReference>
<name>Q3A8A1_SYNC1</name>
<dbReference type="InterPro" id="IPR031325">
    <property type="entry name" value="RHS_repeat"/>
</dbReference>
<keyword evidence="4" id="KW-1185">Reference proteome</keyword>
<evidence type="ECO:0000259" key="2">
    <source>
        <dbReference type="Pfam" id="PF03527"/>
    </source>
</evidence>
<dbReference type="InterPro" id="IPR050708">
    <property type="entry name" value="T6SS_VgrG/RHS"/>
</dbReference>
<dbReference type="KEGG" id="pca:Pcar_0129"/>
<dbReference type="Pfam" id="PF05593">
    <property type="entry name" value="RHS_repeat"/>
    <property type="match status" value="1"/>
</dbReference>
<evidence type="ECO:0000313" key="4">
    <source>
        <dbReference type="Proteomes" id="UP000002534"/>
    </source>
</evidence>
<dbReference type="PANTHER" id="PTHR32305:SF15">
    <property type="entry name" value="PROTEIN RHSA-RELATED"/>
    <property type="match status" value="1"/>
</dbReference>
<dbReference type="NCBIfam" id="TIGR03696">
    <property type="entry name" value="Rhs_assc_core"/>
    <property type="match status" value="1"/>
</dbReference>
<dbReference type="STRING" id="338963.Pcar_0129"/>
<feature type="domain" description="RHS protein conserved region" evidence="2">
    <location>
        <begin position="1154"/>
        <end position="1185"/>
    </location>
</feature>
<dbReference type="Gene3D" id="2.180.10.10">
    <property type="entry name" value="RHS repeat-associated core"/>
    <property type="match status" value="3"/>
</dbReference>
<feature type="signal peptide" evidence="1">
    <location>
        <begin position="1"/>
        <end position="23"/>
    </location>
</feature>
<keyword evidence="1" id="KW-0732">Signal</keyword>
<dbReference type="RefSeq" id="WP_011339782.1">
    <property type="nucleotide sequence ID" value="NC_007498.2"/>
</dbReference>
<accession>Q3A8A1</accession>
<dbReference type="InterPro" id="IPR001826">
    <property type="entry name" value="RHS"/>
</dbReference>
<reference evidence="4" key="1">
    <citation type="submission" date="2005-10" db="EMBL/GenBank/DDBJ databases">
        <title>Complete sequence of Pelobacter carbinolicus DSM 2380.</title>
        <authorList>
            <person name="Copeland A."/>
            <person name="Lucas S."/>
            <person name="Lapidus A."/>
            <person name="Barry K."/>
            <person name="Detter J.C."/>
            <person name="Glavina T."/>
            <person name="Hammon N."/>
            <person name="Israni S."/>
            <person name="Pitluck S."/>
            <person name="Chertkov O."/>
            <person name="Schmutz J."/>
            <person name="Larimer F."/>
            <person name="Land M."/>
            <person name="Kyrpides N."/>
            <person name="Ivanova N."/>
            <person name="Richardson P."/>
        </authorList>
    </citation>
    <scope>NUCLEOTIDE SEQUENCE [LARGE SCALE GENOMIC DNA]</scope>
    <source>
        <strain evidence="4">DSM 2380 / NBRC 103641 / GraBd1</strain>
    </source>
</reference>
<sequence length="1427" mass="157430">MNLFKWILLCVLVLLTAPGLVFADDPEYDPFYTKGVPLDAAPPIQGVFEEVDPFSGNLKIVQTDLDLPQNGGLELKIQRTYDSAIWSRRDTCYPGIVAINRMSPVGIGWTMHMGIVRNPWGNDPVLELPDGSRHAFYRDINDPTYTKKISKDFWVYKRVSEDPDPDRWEAISPNGIVYTFEYTWKNGDGVGYNDGSIVAQCIKIENPQRTSSISISYFNNFESGLAPAYSYIKSIVDTTGRTINFSYDLTLDPLNPKHQLKSISYGNQTFTYKYNKFYPPNGWIVNYLKEAIPPVGNSWKYAYEFPEGTMSWGQLAKFTYPTGGVIEYSYDDIKFATGIVSPAFRVITQRKTSGRDIPTGTWTYQYNSGGSSGDVTTITGPDGMKEVYSYYGWGNSRSGNVWRVGQLTEKKLYKGTTLLQTESYNWGAPNTSGGVKVSTNRLENADWNGTGGMVIDSFIWVPFLTSKVVARDGKTYTTTFSNHDSYGNPKKVVETGDKTRTTQLTYWTNAGKNIVQGKPATEKVTGGFPGSFTTSYTYDTNGNLTKLNKYGVITKYTYAKNGNLSKIIDANTKTWTYAWSKGRISKITNPIYSVSRVINANGTIAKQTNGRGYATLYTYDKNLRLTKVTPPLGNAISYTYPADSSYRKETRGSFFTKAYFDGFGRPTGSLNSKGVRSDIDYKAYGSKNFTDSNVGDKVSFDALERPAQAVHKDNKAIQYVYSGNTVTVKDEAGNSTVQTYNAFGSPDEKLLVAVKDANGHTAGYNYNILGSLTTITYGGITRSFGYNGKNFLTSESNPETGSITYGRDNVGNLTGKTDGTGTLSYTYDAINRLTKIAKGTEIITIGYDKADNRTFLLSPDASYSFVFDKANRLTAKNETILGTAYTSSYAYDGNDNLTGITYPGNRVVTYQYNGYNEVTTIPGFVASATYNLAGQPLGYTHGNGLGAVYTYNARYLPTGMSAGSIMGYTYGYDSRGNTVSITNGLDANKDQSFGYDKLNRITAFNGAWGNGSFTYDTSGNRLTKTIDGVDTTYNYASNRLTGTTGNEPGSYAYNTAGHLTSGAWGGKSYSLTYDGFNQVKSFTSGGTLVAEAGYDGDGLRIKKITADGTTVYHYDPAGNVLSEDQPDGSKTDYIYLNGKLLAKVDVNAELAEEVFFYHTDFAGTPLAMSDASGQKIWEADDKPFGEEFTVDGNGENDKRFVGKEKDEETGLNYFGARYLSAQTGRFLAPDPVRAVDIVRGEINASLLTEPQRLSTYTYSINNPYRFVDSRGLQVSAILDTKTNTLTITDSDKEVTISVSAFTGGHLDKNGNIVKPGVAPQTPASPGTYFITDNPNYRPNHPNWYGLLKNDDTIDDYFDNNRGGARLHGGTLSYGCVTIPYTKNKREDWNKVLNILKNTKTEAINYRKGPHWYNKSGRITKYGTLQIK</sequence>
<dbReference type="InterPro" id="IPR006530">
    <property type="entry name" value="YD"/>
</dbReference>
<dbReference type="InterPro" id="IPR022385">
    <property type="entry name" value="Rhs_assc_core"/>
</dbReference>
<dbReference type="PANTHER" id="PTHR32305">
    <property type="match status" value="1"/>
</dbReference>
<dbReference type="NCBIfam" id="TIGR01643">
    <property type="entry name" value="YD_repeat_2x"/>
    <property type="match status" value="1"/>
</dbReference>
<proteinExistence type="predicted"/>
<protein>
    <submittedName>
        <fullName evidence="3">RHS repeat protein</fullName>
    </submittedName>
</protein>
<evidence type="ECO:0000313" key="3">
    <source>
        <dbReference type="EMBL" id="ABA87391.2"/>
    </source>
</evidence>
<feature type="chain" id="PRO_5004223643" evidence="1">
    <location>
        <begin position="24"/>
        <end position="1427"/>
    </location>
</feature>
<dbReference type="Proteomes" id="UP000002534">
    <property type="component" value="Chromosome"/>
</dbReference>
<dbReference type="eggNOG" id="COG3209">
    <property type="taxonomic scope" value="Bacteria"/>
</dbReference>
<reference evidence="3 4" key="2">
    <citation type="journal article" date="2012" name="BMC Genomics">
        <title>The genome of Pelobacter carbinolicus reveals surprising metabolic capabilities and physiological features.</title>
        <authorList>
            <person name="Aklujkar M."/>
            <person name="Haveman S.A."/>
            <person name="Didonato R.Jr."/>
            <person name="Chertkov O."/>
            <person name="Han C.S."/>
            <person name="Land M.L."/>
            <person name="Brown P."/>
            <person name="Lovley D.R."/>
        </authorList>
    </citation>
    <scope>NUCLEOTIDE SEQUENCE [LARGE SCALE GENOMIC DNA]</scope>
    <source>
        <strain evidence="4">DSM 2380 / NBRC 103641 / GraBd1</strain>
    </source>
</reference>
<dbReference type="EMBL" id="CP000142">
    <property type="protein sequence ID" value="ABA87391.2"/>
    <property type="molecule type" value="Genomic_DNA"/>
</dbReference>
<evidence type="ECO:0000256" key="1">
    <source>
        <dbReference type="SAM" id="SignalP"/>
    </source>
</evidence>
<dbReference type="eggNOG" id="COG4932">
    <property type="taxonomic scope" value="Bacteria"/>
</dbReference>
<organism evidence="3 4">
    <name type="scientific">Syntrophotalea carbinolica (strain DSM 2380 / NBRC 103641 / GraBd1)</name>
    <name type="common">Pelobacter carbinolicus</name>
    <dbReference type="NCBI Taxonomy" id="338963"/>
    <lineage>
        <taxon>Bacteria</taxon>
        <taxon>Pseudomonadati</taxon>
        <taxon>Thermodesulfobacteriota</taxon>
        <taxon>Desulfuromonadia</taxon>
        <taxon>Desulfuromonadales</taxon>
        <taxon>Syntrophotaleaceae</taxon>
        <taxon>Syntrophotalea</taxon>
    </lineage>
</organism>
<dbReference type="OrthoDB" id="9757552at2"/>
<gene>
    <name evidence="3" type="ordered locus">Pcar_0129</name>
</gene>
<dbReference type="HOGENOM" id="CLU_252695_0_0_7"/>